<reference evidence="2" key="2">
    <citation type="submission" date="2020-09" db="EMBL/GenBank/DDBJ databases">
        <authorList>
            <person name="Sun Q."/>
            <person name="Ohkuma M."/>
        </authorList>
    </citation>
    <scope>NUCLEOTIDE SEQUENCE</scope>
    <source>
        <strain evidence="2">JCM 4790</strain>
    </source>
</reference>
<organism evidence="2 3">
    <name type="scientific">Streptomyces minutiscleroticus</name>
    <dbReference type="NCBI Taxonomy" id="68238"/>
    <lineage>
        <taxon>Bacteria</taxon>
        <taxon>Bacillati</taxon>
        <taxon>Actinomycetota</taxon>
        <taxon>Actinomycetes</taxon>
        <taxon>Kitasatosporales</taxon>
        <taxon>Streptomycetaceae</taxon>
        <taxon>Streptomyces</taxon>
    </lineage>
</organism>
<sequence>MDAAAPPTGTPAARAGAGLTVRPLDGRAGVRVAGEIGLATRAAWESLLERVLHEGEDVYCLELSEVAFADVAGATALAVAAQRLDARRRIVLHRPPAALRRTLEAFWPGLRAIEVTT</sequence>
<dbReference type="EMBL" id="BMVU01000001">
    <property type="protein sequence ID" value="GGX51845.1"/>
    <property type="molecule type" value="Genomic_DNA"/>
</dbReference>
<dbReference type="AlphaFoldDB" id="A0A918N7U1"/>
<dbReference type="InterPro" id="IPR036513">
    <property type="entry name" value="STAS_dom_sf"/>
</dbReference>
<keyword evidence="3" id="KW-1185">Reference proteome</keyword>
<name>A0A918N7U1_9ACTN</name>
<comment type="caution">
    <text evidence="2">The sequence shown here is derived from an EMBL/GenBank/DDBJ whole genome shotgun (WGS) entry which is preliminary data.</text>
</comment>
<dbReference type="Gene3D" id="3.30.750.24">
    <property type="entry name" value="STAS domain"/>
    <property type="match status" value="1"/>
</dbReference>
<gene>
    <name evidence="2" type="ORF">GCM10010358_01850</name>
</gene>
<evidence type="ECO:0000313" key="3">
    <source>
        <dbReference type="Proteomes" id="UP000619244"/>
    </source>
</evidence>
<evidence type="ECO:0000313" key="2">
    <source>
        <dbReference type="EMBL" id="GGX51845.1"/>
    </source>
</evidence>
<dbReference type="SUPFAM" id="SSF52091">
    <property type="entry name" value="SpoIIaa-like"/>
    <property type="match status" value="1"/>
</dbReference>
<reference evidence="2" key="1">
    <citation type="journal article" date="2014" name="Int. J. Syst. Evol. Microbiol.">
        <title>Complete genome sequence of Corynebacterium casei LMG S-19264T (=DSM 44701T), isolated from a smear-ripened cheese.</title>
        <authorList>
            <consortium name="US DOE Joint Genome Institute (JGI-PGF)"/>
            <person name="Walter F."/>
            <person name="Albersmeier A."/>
            <person name="Kalinowski J."/>
            <person name="Ruckert C."/>
        </authorList>
    </citation>
    <scope>NUCLEOTIDE SEQUENCE</scope>
    <source>
        <strain evidence="2">JCM 4790</strain>
    </source>
</reference>
<dbReference type="Pfam" id="PF13466">
    <property type="entry name" value="STAS_2"/>
    <property type="match status" value="1"/>
</dbReference>
<dbReference type="InterPro" id="IPR058548">
    <property type="entry name" value="MlaB-like_STAS"/>
</dbReference>
<proteinExistence type="predicted"/>
<accession>A0A918N7U1</accession>
<dbReference type="PROSITE" id="PS50801">
    <property type="entry name" value="STAS"/>
    <property type="match status" value="1"/>
</dbReference>
<feature type="domain" description="STAS" evidence="1">
    <location>
        <begin position="17"/>
        <end position="104"/>
    </location>
</feature>
<protein>
    <recommendedName>
        <fullName evidence="1">STAS domain-containing protein</fullName>
    </recommendedName>
</protein>
<dbReference type="InterPro" id="IPR002645">
    <property type="entry name" value="STAS_dom"/>
</dbReference>
<evidence type="ECO:0000259" key="1">
    <source>
        <dbReference type="PROSITE" id="PS50801"/>
    </source>
</evidence>
<dbReference type="Proteomes" id="UP000619244">
    <property type="component" value="Unassembled WGS sequence"/>
</dbReference>